<feature type="transmembrane region" description="Helical" evidence="1">
    <location>
        <begin position="76"/>
        <end position="103"/>
    </location>
</feature>
<name>A0A4U5NIX9_STECR</name>
<feature type="transmembrane region" description="Helical" evidence="1">
    <location>
        <begin position="34"/>
        <end position="56"/>
    </location>
</feature>
<sequence>MANIAALESLQMIICVLGGVMVLFPDLLDLTVNRVFGCLLLAVWIGLVYLRLYLAFSRFTTMTQYTWMYYLNTVRFHMACVVLCWFLALIALTICLCNLDGLFMDSQAAIWMYFHPRSPFRPFDKFSGISCAFLGFCLYLYTCGYILKNRTYKKASEIRLLITFAASFSYEIGNVLAFNVVPDFIQVSGEAFKIMSLCWILIPAFDCLMLLFINKNFRVNFFACCLVKKPQTVGTLFRKKPPGVVTSKNG</sequence>
<keyword evidence="1" id="KW-0472">Membrane</keyword>
<organism evidence="2 3">
    <name type="scientific">Steinernema carpocapsae</name>
    <name type="common">Entomopathogenic nematode</name>
    <dbReference type="NCBI Taxonomy" id="34508"/>
    <lineage>
        <taxon>Eukaryota</taxon>
        <taxon>Metazoa</taxon>
        <taxon>Ecdysozoa</taxon>
        <taxon>Nematoda</taxon>
        <taxon>Chromadorea</taxon>
        <taxon>Rhabditida</taxon>
        <taxon>Tylenchina</taxon>
        <taxon>Panagrolaimomorpha</taxon>
        <taxon>Strongyloidoidea</taxon>
        <taxon>Steinernematidae</taxon>
        <taxon>Steinernema</taxon>
    </lineage>
</organism>
<proteinExistence type="predicted"/>
<dbReference type="Proteomes" id="UP000298663">
    <property type="component" value="Unassembled WGS sequence"/>
</dbReference>
<feature type="transmembrane region" description="Helical" evidence="1">
    <location>
        <begin position="12"/>
        <end position="28"/>
    </location>
</feature>
<reference evidence="2 3" key="2">
    <citation type="journal article" date="2019" name="G3 (Bethesda)">
        <title>Hybrid Assembly of the Genome of the Entomopathogenic Nematode Steinernema carpocapsae Identifies the X-Chromosome.</title>
        <authorList>
            <person name="Serra L."/>
            <person name="Macchietto M."/>
            <person name="Macias-Munoz A."/>
            <person name="McGill C.J."/>
            <person name="Rodriguez I.M."/>
            <person name="Rodriguez B."/>
            <person name="Murad R."/>
            <person name="Mortazavi A."/>
        </authorList>
    </citation>
    <scope>NUCLEOTIDE SEQUENCE [LARGE SCALE GENOMIC DNA]</scope>
    <source>
        <strain evidence="2 3">ALL</strain>
    </source>
</reference>
<dbReference type="AlphaFoldDB" id="A0A4U5NIX9"/>
<feature type="transmembrane region" description="Helical" evidence="1">
    <location>
        <begin position="159"/>
        <end position="182"/>
    </location>
</feature>
<keyword evidence="1" id="KW-0812">Transmembrane</keyword>
<reference evidence="2 3" key="1">
    <citation type="journal article" date="2015" name="Genome Biol.">
        <title>Comparative genomics of Steinernema reveals deeply conserved gene regulatory networks.</title>
        <authorList>
            <person name="Dillman A.R."/>
            <person name="Macchietto M."/>
            <person name="Porter C.F."/>
            <person name="Rogers A."/>
            <person name="Williams B."/>
            <person name="Antoshechkin I."/>
            <person name="Lee M.M."/>
            <person name="Goodwin Z."/>
            <person name="Lu X."/>
            <person name="Lewis E.E."/>
            <person name="Goodrich-Blair H."/>
            <person name="Stock S.P."/>
            <person name="Adams B.J."/>
            <person name="Sternberg P.W."/>
            <person name="Mortazavi A."/>
        </authorList>
    </citation>
    <scope>NUCLEOTIDE SEQUENCE [LARGE SCALE GENOMIC DNA]</scope>
    <source>
        <strain evidence="2 3">ALL</strain>
    </source>
</reference>
<feature type="transmembrane region" description="Helical" evidence="1">
    <location>
        <begin position="194"/>
        <end position="213"/>
    </location>
</feature>
<protein>
    <recommendedName>
        <fullName evidence="4">7TM GPCR serpentine receptor class x (Srx) domain-containing protein</fullName>
    </recommendedName>
</protein>
<keyword evidence="3" id="KW-1185">Reference proteome</keyword>
<evidence type="ECO:0000313" key="3">
    <source>
        <dbReference type="Proteomes" id="UP000298663"/>
    </source>
</evidence>
<evidence type="ECO:0008006" key="4">
    <source>
        <dbReference type="Google" id="ProtNLM"/>
    </source>
</evidence>
<comment type="caution">
    <text evidence="2">The sequence shown here is derived from an EMBL/GenBank/DDBJ whole genome shotgun (WGS) entry which is preliminary data.</text>
</comment>
<evidence type="ECO:0000313" key="2">
    <source>
        <dbReference type="EMBL" id="TKR82784.1"/>
    </source>
</evidence>
<evidence type="ECO:0000256" key="1">
    <source>
        <dbReference type="SAM" id="Phobius"/>
    </source>
</evidence>
<keyword evidence="1" id="KW-1133">Transmembrane helix</keyword>
<accession>A0A4U5NIX9</accession>
<feature type="transmembrane region" description="Helical" evidence="1">
    <location>
        <begin position="126"/>
        <end position="147"/>
    </location>
</feature>
<dbReference type="EMBL" id="AZBU02000004">
    <property type="protein sequence ID" value="TKR82784.1"/>
    <property type="molecule type" value="Genomic_DNA"/>
</dbReference>
<dbReference type="OrthoDB" id="10460712at2759"/>
<gene>
    <name evidence="2" type="ORF">L596_016463</name>
</gene>